<dbReference type="InterPro" id="IPR036986">
    <property type="entry name" value="S4_RNA-bd_sf"/>
</dbReference>
<dbReference type="GO" id="GO:0019843">
    <property type="term" value="F:rRNA binding"/>
    <property type="evidence" value="ECO:0007669"/>
    <property type="project" value="UniProtKB-KW"/>
</dbReference>
<feature type="domain" description="RNA-binding S4" evidence="7">
    <location>
        <begin position="100"/>
        <end position="160"/>
    </location>
</feature>
<proteinExistence type="inferred from homology"/>
<organism evidence="8 9">
    <name type="scientific">Huberarchaeum crystalense</name>
    <dbReference type="NCBI Taxonomy" id="2014257"/>
    <lineage>
        <taxon>Archaea</taxon>
        <taxon>Candidatus Huberarchaeota</taxon>
        <taxon>Candidatus Huberarchaeia</taxon>
        <taxon>Candidatus Huberarchaeales</taxon>
        <taxon>Candidatus Huberarchaeaceae</taxon>
        <taxon>Candidatus Huberarchaeum</taxon>
    </lineage>
</organism>
<feature type="non-terminal residue" evidence="8">
    <location>
        <position position="164"/>
    </location>
</feature>
<evidence type="ECO:0000256" key="3">
    <source>
        <dbReference type="ARBA" id="ARBA00022884"/>
    </source>
</evidence>
<evidence type="ECO:0000256" key="2">
    <source>
        <dbReference type="ARBA" id="ARBA00022730"/>
    </source>
</evidence>
<evidence type="ECO:0000256" key="6">
    <source>
        <dbReference type="PROSITE-ProRule" id="PRU00182"/>
    </source>
</evidence>
<evidence type="ECO:0000256" key="4">
    <source>
        <dbReference type="ARBA" id="ARBA00022980"/>
    </source>
</evidence>
<dbReference type="EMBL" id="PCUF01000006">
    <property type="protein sequence ID" value="PIN66729.1"/>
    <property type="molecule type" value="Genomic_DNA"/>
</dbReference>
<evidence type="ECO:0000256" key="1">
    <source>
        <dbReference type="ARBA" id="ARBA00007465"/>
    </source>
</evidence>
<dbReference type="GO" id="GO:0015935">
    <property type="term" value="C:small ribosomal subunit"/>
    <property type="evidence" value="ECO:0007669"/>
    <property type="project" value="InterPro"/>
</dbReference>
<dbReference type="Proteomes" id="UP000229789">
    <property type="component" value="Unassembled WGS sequence"/>
</dbReference>
<dbReference type="PANTHER" id="PTHR11831:SF5">
    <property type="entry name" value="40S RIBOSOMAL PROTEIN S9"/>
    <property type="match status" value="1"/>
</dbReference>
<dbReference type="GO" id="GO:0006412">
    <property type="term" value="P:translation"/>
    <property type="evidence" value="ECO:0007669"/>
    <property type="project" value="InterPro"/>
</dbReference>
<comment type="similarity">
    <text evidence="1">Belongs to the universal ribosomal protein uS4 family.</text>
</comment>
<evidence type="ECO:0000259" key="7">
    <source>
        <dbReference type="SMART" id="SM00363"/>
    </source>
</evidence>
<keyword evidence="5" id="KW-0687">Ribonucleoprotein</keyword>
<dbReference type="InterPro" id="IPR002942">
    <property type="entry name" value="S4_RNA-bd"/>
</dbReference>
<dbReference type="AlphaFoldDB" id="A0A2G9LJM4"/>
<dbReference type="GO" id="GO:0003735">
    <property type="term" value="F:structural constituent of ribosome"/>
    <property type="evidence" value="ECO:0007669"/>
    <property type="project" value="InterPro"/>
</dbReference>
<gene>
    <name evidence="8" type="ORF">COW69_00795</name>
</gene>
<comment type="caution">
    <text evidence="8">The sequence shown here is derived from an EMBL/GenBank/DDBJ whole genome shotgun (WGS) entry which is preliminary data.</text>
</comment>
<dbReference type="Pfam" id="PF01479">
    <property type="entry name" value="S4"/>
    <property type="match status" value="1"/>
</dbReference>
<sequence length="164" mass="18835">MGLTRKSHKIYLRPTQKWDKARIAEEKVIVKTFGLKNKKEIYVAQGIVKKIRDAAKRLIAQKNLDEEAKFLTKIKEKGYISGTSTLGDVLDINVEKVLSRRLQTVVFKHKIAKTIKQARQSVTHRKIKIKDKVIDIPSYPVTLEEEKQMTVDIVVGKPQVQKDT</sequence>
<evidence type="ECO:0000256" key="5">
    <source>
        <dbReference type="ARBA" id="ARBA00023274"/>
    </source>
</evidence>
<dbReference type="InterPro" id="IPR022801">
    <property type="entry name" value="Ribosomal_uS4"/>
</dbReference>
<dbReference type="SMART" id="SM00363">
    <property type="entry name" value="S4"/>
    <property type="match status" value="1"/>
</dbReference>
<dbReference type="PROSITE" id="PS50889">
    <property type="entry name" value="S4"/>
    <property type="match status" value="1"/>
</dbReference>
<protein>
    <submittedName>
        <fullName evidence="8">30S ribosomal protein S4</fullName>
    </submittedName>
</protein>
<dbReference type="SUPFAM" id="SSF55174">
    <property type="entry name" value="Alpha-L RNA-binding motif"/>
    <property type="match status" value="1"/>
</dbReference>
<dbReference type="InterPro" id="IPR005710">
    <property type="entry name" value="Ribosomal_uS4_euk/arc"/>
</dbReference>
<dbReference type="NCBIfam" id="TIGR01018">
    <property type="entry name" value="uS4_arch"/>
    <property type="match status" value="1"/>
</dbReference>
<name>A0A2G9LJM4_HUBC1</name>
<dbReference type="NCBIfam" id="NF003139">
    <property type="entry name" value="PRK04051.1"/>
    <property type="match status" value="1"/>
</dbReference>
<dbReference type="CDD" id="cd00165">
    <property type="entry name" value="S4"/>
    <property type="match status" value="1"/>
</dbReference>
<accession>A0A2G9LJM4</accession>
<keyword evidence="4 8" id="KW-0689">Ribosomal protein</keyword>
<dbReference type="Gene3D" id="3.10.290.10">
    <property type="entry name" value="RNA-binding S4 domain"/>
    <property type="match status" value="1"/>
</dbReference>
<dbReference type="GO" id="GO:0042274">
    <property type="term" value="P:ribosomal small subunit biogenesis"/>
    <property type="evidence" value="ECO:0007669"/>
    <property type="project" value="TreeGrafter"/>
</dbReference>
<keyword evidence="3 6" id="KW-0694">RNA-binding</keyword>
<evidence type="ECO:0000313" key="9">
    <source>
        <dbReference type="Proteomes" id="UP000229789"/>
    </source>
</evidence>
<dbReference type="PANTHER" id="PTHR11831">
    <property type="entry name" value="30S 40S RIBOSOMAL PROTEIN"/>
    <property type="match status" value="1"/>
</dbReference>
<reference evidence="8 9" key="1">
    <citation type="submission" date="2017-09" db="EMBL/GenBank/DDBJ databases">
        <title>Depth-based differentiation of microbial function through sediment-hosted aquifers and enrichment of novel symbionts in the deep terrestrial subsurface.</title>
        <authorList>
            <person name="Probst A.J."/>
            <person name="Ladd B."/>
            <person name="Jarett J.K."/>
            <person name="Geller-Mcgrath D.E."/>
            <person name="Sieber C.M."/>
            <person name="Emerson J.B."/>
            <person name="Anantharaman K."/>
            <person name="Thomas B.C."/>
            <person name="Malmstrom R."/>
            <person name="Stieglmeier M."/>
            <person name="Klingl A."/>
            <person name="Woyke T."/>
            <person name="Ryan C.M."/>
            <person name="Banfield J.F."/>
        </authorList>
    </citation>
    <scope>NUCLEOTIDE SEQUENCE [LARGE SCALE GENOMIC DNA]</scope>
    <source>
        <strain evidence="8">CG18_big_fil_WC_8_21_14_2_50_31_19</strain>
    </source>
</reference>
<evidence type="ECO:0000313" key="8">
    <source>
        <dbReference type="EMBL" id="PIN66729.1"/>
    </source>
</evidence>
<keyword evidence="2" id="KW-0699">rRNA-binding</keyword>